<sequence length="129" mass="14255">MSTIMDSLQDVAGGDDISYLQYHSRARFIATVSNMAATQRIVAQGFMSLGNMEIAQEPVRAHVVFVPVYHFFPCLSEEALVPVLAQYGKLKAITHATFRDRSVARNSTRVVKMEMSKSVPTLSTSRDTG</sequence>
<keyword evidence="2" id="KW-1185">Reference proteome</keyword>
<gene>
    <name evidence="1" type="ORF">HPB47_009018</name>
</gene>
<dbReference type="EMBL" id="JABSTQ010011231">
    <property type="protein sequence ID" value="KAG0413833.1"/>
    <property type="molecule type" value="Genomic_DNA"/>
</dbReference>
<evidence type="ECO:0000313" key="2">
    <source>
        <dbReference type="Proteomes" id="UP000805193"/>
    </source>
</evidence>
<evidence type="ECO:0000313" key="1">
    <source>
        <dbReference type="EMBL" id="KAG0413833.1"/>
    </source>
</evidence>
<name>A0AC60P352_IXOPE</name>
<accession>A0AC60P352</accession>
<organism evidence="1 2">
    <name type="scientific">Ixodes persulcatus</name>
    <name type="common">Taiga tick</name>
    <dbReference type="NCBI Taxonomy" id="34615"/>
    <lineage>
        <taxon>Eukaryota</taxon>
        <taxon>Metazoa</taxon>
        <taxon>Ecdysozoa</taxon>
        <taxon>Arthropoda</taxon>
        <taxon>Chelicerata</taxon>
        <taxon>Arachnida</taxon>
        <taxon>Acari</taxon>
        <taxon>Parasitiformes</taxon>
        <taxon>Ixodida</taxon>
        <taxon>Ixodoidea</taxon>
        <taxon>Ixodidae</taxon>
        <taxon>Ixodinae</taxon>
        <taxon>Ixodes</taxon>
    </lineage>
</organism>
<protein>
    <submittedName>
        <fullName evidence="1">Uncharacterized protein</fullName>
    </submittedName>
</protein>
<reference evidence="1 2" key="1">
    <citation type="journal article" date="2020" name="Cell">
        <title>Large-Scale Comparative Analyses of Tick Genomes Elucidate Their Genetic Diversity and Vector Capacities.</title>
        <authorList>
            <consortium name="Tick Genome and Microbiome Consortium (TIGMIC)"/>
            <person name="Jia N."/>
            <person name="Wang J."/>
            <person name="Shi W."/>
            <person name="Du L."/>
            <person name="Sun Y."/>
            <person name="Zhan W."/>
            <person name="Jiang J.F."/>
            <person name="Wang Q."/>
            <person name="Zhang B."/>
            <person name="Ji P."/>
            <person name="Bell-Sakyi L."/>
            <person name="Cui X.M."/>
            <person name="Yuan T.T."/>
            <person name="Jiang B.G."/>
            <person name="Yang W.F."/>
            <person name="Lam T.T."/>
            <person name="Chang Q.C."/>
            <person name="Ding S.J."/>
            <person name="Wang X.J."/>
            <person name="Zhu J.G."/>
            <person name="Ruan X.D."/>
            <person name="Zhao L."/>
            <person name="Wei J.T."/>
            <person name="Ye R.Z."/>
            <person name="Que T.C."/>
            <person name="Du C.H."/>
            <person name="Zhou Y.H."/>
            <person name="Cheng J.X."/>
            <person name="Dai P.F."/>
            <person name="Guo W.B."/>
            <person name="Han X.H."/>
            <person name="Huang E.J."/>
            <person name="Li L.F."/>
            <person name="Wei W."/>
            <person name="Gao Y.C."/>
            <person name="Liu J.Z."/>
            <person name="Shao H.Z."/>
            <person name="Wang X."/>
            <person name="Wang C.C."/>
            <person name="Yang T.C."/>
            <person name="Huo Q.B."/>
            <person name="Li W."/>
            <person name="Chen H.Y."/>
            <person name="Chen S.E."/>
            <person name="Zhou L.G."/>
            <person name="Ni X.B."/>
            <person name="Tian J.H."/>
            <person name="Sheng Y."/>
            <person name="Liu T."/>
            <person name="Pan Y.S."/>
            <person name="Xia L.Y."/>
            <person name="Li J."/>
            <person name="Zhao F."/>
            <person name="Cao W.C."/>
        </authorList>
    </citation>
    <scope>NUCLEOTIDE SEQUENCE [LARGE SCALE GENOMIC DNA]</scope>
    <source>
        <strain evidence="1">Iper-2018</strain>
    </source>
</reference>
<proteinExistence type="predicted"/>
<comment type="caution">
    <text evidence="1">The sequence shown here is derived from an EMBL/GenBank/DDBJ whole genome shotgun (WGS) entry which is preliminary data.</text>
</comment>
<dbReference type="Proteomes" id="UP000805193">
    <property type="component" value="Unassembled WGS sequence"/>
</dbReference>